<accession>A0A3M2HHQ7</accession>
<keyword evidence="2" id="KW-0238">DNA-binding</keyword>
<dbReference type="Pfam" id="PF13411">
    <property type="entry name" value="MerR_1"/>
    <property type="match status" value="1"/>
</dbReference>
<dbReference type="AlphaFoldDB" id="A0A3M2HHQ7"/>
<organism evidence="5 6">
    <name type="scientific">Stutzerimonas zhaodongensis</name>
    <dbReference type="NCBI Taxonomy" id="1176257"/>
    <lineage>
        <taxon>Bacteria</taxon>
        <taxon>Pseudomonadati</taxon>
        <taxon>Pseudomonadota</taxon>
        <taxon>Gammaproteobacteria</taxon>
        <taxon>Pseudomonadales</taxon>
        <taxon>Pseudomonadaceae</taxon>
        <taxon>Stutzerimonas</taxon>
    </lineage>
</organism>
<evidence type="ECO:0000256" key="2">
    <source>
        <dbReference type="ARBA" id="ARBA00023125"/>
    </source>
</evidence>
<evidence type="ECO:0000313" key="5">
    <source>
        <dbReference type="EMBL" id="RMH89261.1"/>
    </source>
</evidence>
<evidence type="ECO:0000256" key="3">
    <source>
        <dbReference type="ARBA" id="ARBA00023163"/>
    </source>
</evidence>
<dbReference type="OrthoDB" id="9800334at2"/>
<proteinExistence type="predicted"/>
<evidence type="ECO:0000313" key="6">
    <source>
        <dbReference type="Proteomes" id="UP000269774"/>
    </source>
</evidence>
<reference evidence="5 6" key="1">
    <citation type="submission" date="2018-10" db="EMBL/GenBank/DDBJ databases">
        <title>Pseudomonas zhaodongensis NEAU-ST5-21(T) genome.</title>
        <authorList>
            <person name="Peng J."/>
            <person name="Liu Z.-P."/>
        </authorList>
    </citation>
    <scope>NUCLEOTIDE SEQUENCE [LARGE SCALE GENOMIC DNA]</scope>
    <source>
        <strain evidence="5 6">NEAU-ST5-21</strain>
    </source>
</reference>
<dbReference type="Proteomes" id="UP000269774">
    <property type="component" value="Unassembled WGS sequence"/>
</dbReference>
<dbReference type="Pfam" id="PF02607">
    <property type="entry name" value="B12-binding_2"/>
    <property type="match status" value="1"/>
</dbReference>
<keyword evidence="1" id="KW-0805">Transcription regulation</keyword>
<dbReference type="RefSeq" id="WP_122166638.1">
    <property type="nucleotide sequence ID" value="NZ_JAMOIB010000004.1"/>
</dbReference>
<comment type="caution">
    <text evidence="5">The sequence shown here is derived from an EMBL/GenBank/DDBJ whole genome shotgun (WGS) entry which is preliminary data.</text>
</comment>
<dbReference type="InterPro" id="IPR009061">
    <property type="entry name" value="DNA-bd_dom_put_sf"/>
</dbReference>
<dbReference type="GO" id="GO:0003677">
    <property type="term" value="F:DNA binding"/>
    <property type="evidence" value="ECO:0007669"/>
    <property type="project" value="UniProtKB-KW"/>
</dbReference>
<keyword evidence="6" id="KW-1185">Reference proteome</keyword>
<gene>
    <name evidence="5" type="ORF">EA797_15100</name>
</gene>
<feature type="domain" description="HTH merR-type" evidence="4">
    <location>
        <begin position="17"/>
        <end position="86"/>
    </location>
</feature>
<dbReference type="InterPro" id="IPR036594">
    <property type="entry name" value="Meth_synthase_dom"/>
</dbReference>
<dbReference type="InterPro" id="IPR047057">
    <property type="entry name" value="MerR_fam"/>
</dbReference>
<dbReference type="GO" id="GO:0003700">
    <property type="term" value="F:DNA-binding transcription factor activity"/>
    <property type="evidence" value="ECO:0007669"/>
    <property type="project" value="InterPro"/>
</dbReference>
<protein>
    <submittedName>
        <fullName evidence="5">MerR family transcriptional regulator</fullName>
    </submittedName>
</protein>
<dbReference type="Gene3D" id="1.10.1240.10">
    <property type="entry name" value="Methionine synthase domain"/>
    <property type="match status" value="1"/>
</dbReference>
<dbReference type="InterPro" id="IPR003759">
    <property type="entry name" value="Cbl-bd_cap"/>
</dbReference>
<evidence type="ECO:0000259" key="4">
    <source>
        <dbReference type="PROSITE" id="PS50937"/>
    </source>
</evidence>
<dbReference type="InterPro" id="IPR000551">
    <property type="entry name" value="MerR-type_HTH_dom"/>
</dbReference>
<dbReference type="PROSITE" id="PS50937">
    <property type="entry name" value="HTH_MERR_2"/>
    <property type="match status" value="1"/>
</dbReference>
<sequence length="313" mass="35226">MTYTNDDDIDASVADGWFPIREVARLTGVNPVTLRAWERRYGLIVPRRTPKGHRLYDETHVKRIQSILNWLNRGIAVGQVKQLLDARQSQNLAEHNQWGGLHEQMLQAIAELSERRLDEGFNRALSLYPPRTLCKHLLLPLLVSLEQRWASQFGAELERGMFNSWLRTKLGTRVYHSNRQHSGPPLLLVTLCDQRFEPGLWLCAWLASSAGCPVEVIEWSVPLGELPLALDRINPSGLLLYASQSLDSGYLRRQLPRHTAPHGMPLLLVGPAASIHQAELRDMPGLTLAIDPLAALESLEASPLLENPKGYLE</sequence>
<dbReference type="CDD" id="cd01104">
    <property type="entry name" value="HTH_MlrA-CarA"/>
    <property type="match status" value="1"/>
</dbReference>
<dbReference type="SMART" id="SM00422">
    <property type="entry name" value="HTH_MERR"/>
    <property type="match status" value="1"/>
</dbReference>
<dbReference type="Gene3D" id="1.10.1660.10">
    <property type="match status" value="1"/>
</dbReference>
<dbReference type="SUPFAM" id="SSF46955">
    <property type="entry name" value="Putative DNA-binding domain"/>
    <property type="match status" value="1"/>
</dbReference>
<name>A0A3M2HHQ7_9GAMM</name>
<keyword evidence="3" id="KW-0804">Transcription</keyword>
<evidence type="ECO:0000256" key="1">
    <source>
        <dbReference type="ARBA" id="ARBA00023015"/>
    </source>
</evidence>
<dbReference type="EMBL" id="RFFM01000003">
    <property type="protein sequence ID" value="RMH89261.1"/>
    <property type="molecule type" value="Genomic_DNA"/>
</dbReference>
<dbReference type="PANTHER" id="PTHR30204:SF67">
    <property type="entry name" value="HTH-TYPE TRANSCRIPTIONAL REGULATOR MLRA-RELATED"/>
    <property type="match status" value="1"/>
</dbReference>
<dbReference type="PANTHER" id="PTHR30204">
    <property type="entry name" value="REDOX-CYCLING DRUG-SENSING TRANSCRIPTIONAL ACTIVATOR SOXR"/>
    <property type="match status" value="1"/>
</dbReference>